<proteinExistence type="predicted"/>
<dbReference type="Gene3D" id="3.30.160.60">
    <property type="entry name" value="Classic Zinc Finger"/>
    <property type="match status" value="1"/>
</dbReference>
<dbReference type="InterPro" id="IPR049808">
    <property type="entry name" value="CONSTANS-like_Bbox1"/>
</dbReference>
<dbReference type="Pfam" id="PF00643">
    <property type="entry name" value="zf-B_box"/>
    <property type="match status" value="1"/>
</dbReference>
<sequence length="115" mass="12978">MKIQCDVCCKQEASIFCTADEATLCHACDHRVHTANKLASKHSRFPLLNPQLKESPFCDICQGKRALFFCQEDRALLCKDCDFPIHQANQYTKKHTRFLLTGARISPASSSQSET</sequence>
<dbReference type="InterPro" id="IPR000315">
    <property type="entry name" value="Znf_B-box"/>
</dbReference>
<evidence type="ECO:0000256" key="5">
    <source>
        <dbReference type="ARBA" id="ARBA00022833"/>
    </source>
</evidence>
<feature type="non-terminal residue" evidence="11">
    <location>
        <position position="115"/>
    </location>
</feature>
<keyword evidence="6" id="KW-0805">Transcription regulation</keyword>
<keyword evidence="4 9" id="KW-0863">Zinc-finger</keyword>
<dbReference type="EMBL" id="AUSU01000817">
    <property type="protein sequence ID" value="EPS72497.1"/>
    <property type="molecule type" value="Genomic_DNA"/>
</dbReference>
<dbReference type="InterPro" id="IPR051979">
    <property type="entry name" value="B-box_zinc_finger"/>
</dbReference>
<evidence type="ECO:0000259" key="10">
    <source>
        <dbReference type="PROSITE" id="PS50119"/>
    </source>
</evidence>
<protein>
    <recommendedName>
        <fullName evidence="10">B box-type domain-containing protein</fullName>
    </recommendedName>
</protein>
<feature type="domain" description="B box-type" evidence="10">
    <location>
        <begin position="1"/>
        <end position="47"/>
    </location>
</feature>
<accession>S8EIT6</accession>
<dbReference type="CDD" id="cd19821">
    <property type="entry name" value="Bbox1_BBX-like"/>
    <property type="match status" value="2"/>
</dbReference>
<evidence type="ECO:0000256" key="3">
    <source>
        <dbReference type="ARBA" id="ARBA00022737"/>
    </source>
</evidence>
<evidence type="ECO:0000313" key="11">
    <source>
        <dbReference type="EMBL" id="EPS72497.1"/>
    </source>
</evidence>
<keyword evidence="2" id="KW-0479">Metal-binding</keyword>
<feature type="domain" description="B box-type" evidence="10">
    <location>
        <begin position="53"/>
        <end position="100"/>
    </location>
</feature>
<name>S8EIT6_9LAMI</name>
<dbReference type="AlphaFoldDB" id="S8EIT6"/>
<gene>
    <name evidence="11" type="ORF">M569_02266</name>
</gene>
<organism evidence="11 12">
    <name type="scientific">Genlisea aurea</name>
    <dbReference type="NCBI Taxonomy" id="192259"/>
    <lineage>
        <taxon>Eukaryota</taxon>
        <taxon>Viridiplantae</taxon>
        <taxon>Streptophyta</taxon>
        <taxon>Embryophyta</taxon>
        <taxon>Tracheophyta</taxon>
        <taxon>Spermatophyta</taxon>
        <taxon>Magnoliopsida</taxon>
        <taxon>eudicotyledons</taxon>
        <taxon>Gunneridae</taxon>
        <taxon>Pentapetalae</taxon>
        <taxon>asterids</taxon>
        <taxon>lamiids</taxon>
        <taxon>Lamiales</taxon>
        <taxon>Lentibulariaceae</taxon>
        <taxon>Genlisea</taxon>
    </lineage>
</organism>
<dbReference type="GO" id="GO:0009640">
    <property type="term" value="P:photomorphogenesis"/>
    <property type="evidence" value="ECO:0007669"/>
    <property type="project" value="TreeGrafter"/>
</dbReference>
<dbReference type="SMART" id="SM00336">
    <property type="entry name" value="BBOX"/>
    <property type="match status" value="2"/>
</dbReference>
<keyword evidence="8" id="KW-0539">Nucleus</keyword>
<dbReference type="Proteomes" id="UP000015453">
    <property type="component" value="Unassembled WGS sequence"/>
</dbReference>
<keyword evidence="12" id="KW-1185">Reference proteome</keyword>
<evidence type="ECO:0000256" key="7">
    <source>
        <dbReference type="ARBA" id="ARBA00023163"/>
    </source>
</evidence>
<evidence type="ECO:0000256" key="8">
    <source>
        <dbReference type="ARBA" id="ARBA00023242"/>
    </source>
</evidence>
<dbReference type="GO" id="GO:0005634">
    <property type="term" value="C:nucleus"/>
    <property type="evidence" value="ECO:0007669"/>
    <property type="project" value="UniProtKB-SubCell"/>
</dbReference>
<comment type="caution">
    <text evidence="11">The sequence shown here is derived from an EMBL/GenBank/DDBJ whole genome shotgun (WGS) entry which is preliminary data.</text>
</comment>
<evidence type="ECO:0000256" key="6">
    <source>
        <dbReference type="ARBA" id="ARBA00023015"/>
    </source>
</evidence>
<dbReference type="PROSITE" id="PS50119">
    <property type="entry name" value="ZF_BBOX"/>
    <property type="match status" value="2"/>
</dbReference>
<dbReference type="OrthoDB" id="153872at2759"/>
<comment type="subcellular location">
    <subcellularLocation>
        <location evidence="1">Nucleus</location>
    </subcellularLocation>
</comment>
<evidence type="ECO:0000256" key="4">
    <source>
        <dbReference type="ARBA" id="ARBA00022771"/>
    </source>
</evidence>
<dbReference type="GO" id="GO:0008270">
    <property type="term" value="F:zinc ion binding"/>
    <property type="evidence" value="ECO:0007669"/>
    <property type="project" value="UniProtKB-KW"/>
</dbReference>
<dbReference type="GO" id="GO:0000976">
    <property type="term" value="F:transcription cis-regulatory region binding"/>
    <property type="evidence" value="ECO:0007669"/>
    <property type="project" value="UniProtKB-ARBA"/>
</dbReference>
<evidence type="ECO:0000313" key="12">
    <source>
        <dbReference type="Proteomes" id="UP000015453"/>
    </source>
</evidence>
<evidence type="ECO:0000256" key="1">
    <source>
        <dbReference type="ARBA" id="ARBA00004123"/>
    </source>
</evidence>
<dbReference type="PANTHER" id="PTHR31832:SF87">
    <property type="entry name" value="B-BOX ZINC FINGER PROTEIN 20"/>
    <property type="match status" value="1"/>
</dbReference>
<evidence type="ECO:0000256" key="2">
    <source>
        <dbReference type="ARBA" id="ARBA00022723"/>
    </source>
</evidence>
<dbReference type="PANTHER" id="PTHR31832">
    <property type="entry name" value="B-BOX ZINC FINGER PROTEIN 22"/>
    <property type="match status" value="1"/>
</dbReference>
<dbReference type="FunFam" id="3.30.160.60:FF:000856">
    <property type="entry name" value="B-box zinc finger protein 21"/>
    <property type="match status" value="1"/>
</dbReference>
<dbReference type="GO" id="GO:0006355">
    <property type="term" value="P:regulation of DNA-templated transcription"/>
    <property type="evidence" value="ECO:0007669"/>
    <property type="project" value="TreeGrafter"/>
</dbReference>
<keyword evidence="3" id="KW-0677">Repeat</keyword>
<keyword evidence="5" id="KW-0862">Zinc</keyword>
<keyword evidence="7" id="KW-0804">Transcription</keyword>
<reference evidence="11 12" key="1">
    <citation type="journal article" date="2013" name="BMC Genomics">
        <title>The miniature genome of a carnivorous plant Genlisea aurea contains a low number of genes and short non-coding sequences.</title>
        <authorList>
            <person name="Leushkin E.V."/>
            <person name="Sutormin R.A."/>
            <person name="Nabieva E.R."/>
            <person name="Penin A.A."/>
            <person name="Kondrashov A.S."/>
            <person name="Logacheva M.D."/>
        </authorList>
    </citation>
    <scope>NUCLEOTIDE SEQUENCE [LARGE SCALE GENOMIC DNA]</scope>
</reference>
<evidence type="ECO:0000256" key="9">
    <source>
        <dbReference type="PROSITE-ProRule" id="PRU00024"/>
    </source>
</evidence>